<dbReference type="PRINTS" id="PR01576">
    <property type="entry name" value="PDEFORMYLASE"/>
</dbReference>
<sequence length="186" mass="20982">MNLTTIEKEKLAIPPLQLHYLGDRTLRQNTKRINKIDDSVRELAKQMLQTMYTENGIGLAAPQIGVHKQMIVVDCQPDNPASQPMVLINPEITKFSKDLCVAEEGCLSIPNVFLEVIRPRNIELTYKDESGKKHKIKASGLLSRVIQHEMDHLHGILFVDRVKNSIALGEELKKKGFSIEAVQPVH</sequence>
<name>A0A844GRK0_9CHRO</name>
<feature type="binding site" evidence="6">
    <location>
        <position position="106"/>
    </location>
    <ligand>
        <name>Fe cation</name>
        <dbReference type="ChEBI" id="CHEBI:24875"/>
    </ligand>
</feature>
<evidence type="ECO:0000256" key="3">
    <source>
        <dbReference type="ARBA" id="ARBA00022801"/>
    </source>
</evidence>
<dbReference type="Gene3D" id="3.90.45.10">
    <property type="entry name" value="Peptide deformylase"/>
    <property type="match status" value="1"/>
</dbReference>
<dbReference type="CDD" id="cd00487">
    <property type="entry name" value="Pep_deformylase"/>
    <property type="match status" value="1"/>
</dbReference>
<dbReference type="PANTHER" id="PTHR10458:SF22">
    <property type="entry name" value="PEPTIDE DEFORMYLASE"/>
    <property type="match status" value="1"/>
</dbReference>
<dbReference type="Pfam" id="PF01327">
    <property type="entry name" value="Pep_deformylase"/>
    <property type="match status" value="1"/>
</dbReference>
<dbReference type="AlphaFoldDB" id="A0A844GRK0"/>
<dbReference type="EMBL" id="WMIA01000001">
    <property type="protein sequence ID" value="MTF37701.1"/>
    <property type="molecule type" value="Genomic_DNA"/>
</dbReference>
<dbReference type="PIRSF" id="PIRSF004749">
    <property type="entry name" value="Pep_def"/>
    <property type="match status" value="1"/>
</dbReference>
<dbReference type="GO" id="GO:0006412">
    <property type="term" value="P:translation"/>
    <property type="evidence" value="ECO:0007669"/>
    <property type="project" value="UniProtKB-UniRule"/>
</dbReference>
<dbReference type="HAMAP" id="MF_00163">
    <property type="entry name" value="Pep_deformylase"/>
    <property type="match status" value="1"/>
</dbReference>
<protein>
    <recommendedName>
        <fullName evidence="6">Peptide deformylase</fullName>
        <shortName evidence="6">PDF</shortName>
        <ecNumber evidence="6">3.5.1.88</ecNumber>
    </recommendedName>
    <alternativeName>
        <fullName evidence="6">Polypeptide deformylase</fullName>
    </alternativeName>
</protein>
<dbReference type="GO" id="GO:0042586">
    <property type="term" value="F:peptide deformylase activity"/>
    <property type="evidence" value="ECO:0007669"/>
    <property type="project" value="UniProtKB-UniRule"/>
</dbReference>
<keyword evidence="3 6" id="KW-0378">Hydrolase</keyword>
<dbReference type="SUPFAM" id="SSF56420">
    <property type="entry name" value="Peptide deformylase"/>
    <property type="match status" value="1"/>
</dbReference>
<dbReference type="NCBIfam" id="TIGR00079">
    <property type="entry name" value="pept_deformyl"/>
    <property type="match status" value="1"/>
</dbReference>
<evidence type="ECO:0000256" key="6">
    <source>
        <dbReference type="HAMAP-Rule" id="MF_00163"/>
    </source>
</evidence>
<dbReference type="FunFam" id="3.90.45.10:FF:000005">
    <property type="entry name" value="Peptide deformylase"/>
    <property type="match status" value="1"/>
</dbReference>
<dbReference type="Proteomes" id="UP000437131">
    <property type="component" value="Unassembled WGS sequence"/>
</dbReference>
<evidence type="ECO:0000256" key="4">
    <source>
        <dbReference type="ARBA" id="ARBA00022917"/>
    </source>
</evidence>
<dbReference type="InterPro" id="IPR023635">
    <property type="entry name" value="Peptide_deformylase"/>
</dbReference>
<gene>
    <name evidence="6 7" type="primary">def</name>
    <name evidence="7" type="ORF">GGC33_01975</name>
</gene>
<dbReference type="RefSeq" id="WP_099435185.1">
    <property type="nucleotide sequence ID" value="NZ_WMIA01000001.1"/>
</dbReference>
<reference evidence="7 8" key="1">
    <citation type="submission" date="2019-11" db="EMBL/GenBank/DDBJ databases">
        <title>Isolation of a new High Light Tolerant Cyanobacteria.</title>
        <authorList>
            <person name="Dobson Z."/>
            <person name="Vaughn N."/>
            <person name="Vaughn M."/>
            <person name="Fromme P."/>
            <person name="Mazor Y."/>
        </authorList>
    </citation>
    <scope>NUCLEOTIDE SEQUENCE [LARGE SCALE GENOMIC DNA]</scope>
    <source>
        <strain evidence="7 8">0216</strain>
    </source>
</reference>
<keyword evidence="2 6" id="KW-0479">Metal-binding</keyword>
<comment type="similarity">
    <text evidence="1 6">Belongs to the polypeptide deformylase family.</text>
</comment>
<dbReference type="NCBIfam" id="NF001159">
    <property type="entry name" value="PRK00150.1-3"/>
    <property type="match status" value="1"/>
</dbReference>
<feature type="binding site" evidence="6">
    <location>
        <position position="152"/>
    </location>
    <ligand>
        <name>Fe cation</name>
        <dbReference type="ChEBI" id="CHEBI:24875"/>
    </ligand>
</feature>
<dbReference type="InterPro" id="IPR036821">
    <property type="entry name" value="Peptide_deformylase_sf"/>
</dbReference>
<dbReference type="PANTHER" id="PTHR10458">
    <property type="entry name" value="PEPTIDE DEFORMYLASE"/>
    <property type="match status" value="1"/>
</dbReference>
<dbReference type="GO" id="GO:0046872">
    <property type="term" value="F:metal ion binding"/>
    <property type="evidence" value="ECO:0007669"/>
    <property type="project" value="UniProtKB-KW"/>
</dbReference>
<proteinExistence type="inferred from homology"/>
<evidence type="ECO:0000256" key="2">
    <source>
        <dbReference type="ARBA" id="ARBA00022723"/>
    </source>
</evidence>
<comment type="caution">
    <text evidence="7">The sequence shown here is derived from an EMBL/GenBank/DDBJ whole genome shotgun (WGS) entry which is preliminary data.</text>
</comment>
<feature type="active site" evidence="6">
    <location>
        <position position="149"/>
    </location>
</feature>
<evidence type="ECO:0000256" key="5">
    <source>
        <dbReference type="ARBA" id="ARBA00023004"/>
    </source>
</evidence>
<evidence type="ECO:0000313" key="8">
    <source>
        <dbReference type="Proteomes" id="UP000437131"/>
    </source>
</evidence>
<feature type="binding site" evidence="6">
    <location>
        <position position="148"/>
    </location>
    <ligand>
        <name>Fe cation</name>
        <dbReference type="ChEBI" id="CHEBI:24875"/>
    </ligand>
</feature>
<organism evidence="7 8">
    <name type="scientific">Cyanobacterium aponinum 0216</name>
    <dbReference type="NCBI Taxonomy" id="2676140"/>
    <lineage>
        <taxon>Bacteria</taxon>
        <taxon>Bacillati</taxon>
        <taxon>Cyanobacteriota</taxon>
        <taxon>Cyanophyceae</taxon>
        <taxon>Oscillatoriophycideae</taxon>
        <taxon>Chroococcales</taxon>
        <taxon>Geminocystaceae</taxon>
        <taxon>Cyanobacterium</taxon>
    </lineage>
</organism>
<comment type="function">
    <text evidence="6">Removes the formyl group from the N-terminal Met of newly synthesized proteins. Requires at least a dipeptide for an efficient rate of reaction. N-terminal L-methionine is a prerequisite for activity but the enzyme has broad specificity at other positions.</text>
</comment>
<comment type="cofactor">
    <cofactor evidence="6">
        <name>Fe(2+)</name>
        <dbReference type="ChEBI" id="CHEBI:29033"/>
    </cofactor>
    <text evidence="6">Binds 1 Fe(2+) ion.</text>
</comment>
<dbReference type="EC" id="3.5.1.88" evidence="6"/>
<keyword evidence="5 6" id="KW-0408">Iron</keyword>
<keyword evidence="4 6" id="KW-0648">Protein biosynthesis</keyword>
<evidence type="ECO:0000313" key="7">
    <source>
        <dbReference type="EMBL" id="MTF37701.1"/>
    </source>
</evidence>
<comment type="catalytic activity">
    <reaction evidence="6">
        <text>N-terminal N-formyl-L-methionyl-[peptide] + H2O = N-terminal L-methionyl-[peptide] + formate</text>
        <dbReference type="Rhea" id="RHEA:24420"/>
        <dbReference type="Rhea" id="RHEA-COMP:10639"/>
        <dbReference type="Rhea" id="RHEA-COMP:10640"/>
        <dbReference type="ChEBI" id="CHEBI:15377"/>
        <dbReference type="ChEBI" id="CHEBI:15740"/>
        <dbReference type="ChEBI" id="CHEBI:49298"/>
        <dbReference type="ChEBI" id="CHEBI:64731"/>
        <dbReference type="EC" id="3.5.1.88"/>
    </reaction>
</comment>
<accession>A0A844GRK0</accession>
<evidence type="ECO:0000256" key="1">
    <source>
        <dbReference type="ARBA" id="ARBA00010759"/>
    </source>
</evidence>